<evidence type="ECO:0000256" key="1">
    <source>
        <dbReference type="SAM" id="Phobius"/>
    </source>
</evidence>
<keyword evidence="1" id="KW-1133">Transmembrane helix</keyword>
<keyword evidence="1" id="KW-0472">Membrane</keyword>
<evidence type="ECO:0000313" key="3">
    <source>
        <dbReference type="EMBL" id="AIF02014.1"/>
    </source>
</evidence>
<dbReference type="InterPro" id="IPR029062">
    <property type="entry name" value="Class_I_gatase-like"/>
</dbReference>
<dbReference type="Pfam" id="PF14258">
    <property type="entry name" value="DUF4350"/>
    <property type="match status" value="1"/>
</dbReference>
<dbReference type="EMBL" id="KF900637">
    <property type="protein sequence ID" value="AIF02014.1"/>
    <property type="molecule type" value="Genomic_DNA"/>
</dbReference>
<protein>
    <recommendedName>
        <fullName evidence="2">DUF4350 domain-containing protein</fullName>
    </recommendedName>
</protein>
<dbReference type="AlphaFoldDB" id="A0A075GE96"/>
<dbReference type="SUPFAM" id="SSF52317">
    <property type="entry name" value="Class I glutamine amidotransferase-like"/>
    <property type="match status" value="1"/>
</dbReference>
<sequence length="429" mass="47636">MRLSSRAGLAILLVTVLLCSFLLFPLFQGVVSRPPQLSAYGDDWNDVSLFRESLEEEGYEVTAILSNPAVINDITVHDQTLVIITGTESPYSALEVEVLASYLEQGGRVLVLGDFDFSNSIADLFTASYTGHRLWDQNYQGNVSMVEVRASLGGGSYTLLLNEPTALRTRQPVTTPLWGAGVELTESVIISSSSNSYIDLDDDGVITPEDDVAGPAGFPVGVWCGLRMEGEELGQAVFIGDSSLAINRMWEREDNAEFMLDLVAEMLPDGGTVLFDESRHTQDTFGASLFQAAIGFYFLLSGQTLIIQAIRLNVLVVVILATLMVALRQPEPIRWRHLFDIHRPRPWRGLGNPSIAQLQQLLLERMRLRHQLYELDDLAPEERLALVPELVKRYNILLDAGLSALLFRPDSVKEEDIRVLAQKIEAWST</sequence>
<proteinExistence type="predicted"/>
<feature type="transmembrane region" description="Helical" evidence="1">
    <location>
        <begin position="305"/>
        <end position="327"/>
    </location>
</feature>
<dbReference type="InterPro" id="IPR025646">
    <property type="entry name" value="DUF4350"/>
</dbReference>
<reference evidence="3" key="1">
    <citation type="journal article" date="2014" name="Genome Biol. Evol.">
        <title>Pangenome evidence for extensive interdomain horizontal transfer affecting lineage core and shell genes in uncultured planktonic thaumarchaeota and euryarchaeota.</title>
        <authorList>
            <person name="Deschamps P."/>
            <person name="Zivanovic Y."/>
            <person name="Moreira D."/>
            <person name="Rodriguez-Valera F."/>
            <person name="Lopez-Garcia P."/>
        </authorList>
    </citation>
    <scope>NUCLEOTIDE SEQUENCE</scope>
</reference>
<evidence type="ECO:0000259" key="2">
    <source>
        <dbReference type="Pfam" id="PF14258"/>
    </source>
</evidence>
<organism evidence="3">
    <name type="scientific">uncultured marine group II/III euryarchaeote KM3_152_H07</name>
    <dbReference type="NCBI Taxonomy" id="1457895"/>
    <lineage>
        <taxon>Archaea</taxon>
        <taxon>Methanobacteriati</taxon>
        <taxon>Methanobacteriota</taxon>
        <taxon>environmental samples</taxon>
    </lineage>
</organism>
<keyword evidence="1" id="KW-0812">Transmembrane</keyword>
<accession>A0A075GE96</accession>
<name>A0A075GE96_9EURY</name>
<feature type="domain" description="DUF4350" evidence="2">
    <location>
        <begin position="43"/>
        <end position="262"/>
    </location>
</feature>